<dbReference type="PANTHER" id="PTHR43664">
    <property type="entry name" value="MONOAMINE OXIDASE-RELATED"/>
    <property type="match status" value="1"/>
</dbReference>
<dbReference type="EMBL" id="UINC01045822">
    <property type="protein sequence ID" value="SVB53048.1"/>
    <property type="molecule type" value="Genomic_DNA"/>
</dbReference>
<dbReference type="InterPro" id="IPR002539">
    <property type="entry name" value="MaoC-like_dom"/>
</dbReference>
<protein>
    <recommendedName>
        <fullName evidence="1">MaoC-like domain-containing protein</fullName>
    </recommendedName>
</protein>
<gene>
    <name evidence="2" type="ORF">METZ01_LOCUS205902</name>
</gene>
<feature type="domain" description="MaoC-like" evidence="1">
    <location>
        <begin position="15"/>
        <end position="127"/>
    </location>
</feature>
<organism evidence="2">
    <name type="scientific">marine metagenome</name>
    <dbReference type="NCBI Taxonomy" id="408172"/>
    <lineage>
        <taxon>unclassified sequences</taxon>
        <taxon>metagenomes</taxon>
        <taxon>ecological metagenomes</taxon>
    </lineage>
</organism>
<name>A0A382EQT4_9ZZZZ</name>
<proteinExistence type="predicted"/>
<evidence type="ECO:0000259" key="1">
    <source>
        <dbReference type="Pfam" id="PF01575"/>
    </source>
</evidence>
<dbReference type="SUPFAM" id="SSF54637">
    <property type="entry name" value="Thioesterase/thiol ester dehydrase-isomerase"/>
    <property type="match status" value="1"/>
</dbReference>
<sequence length="145" mass="15717">MPKLPVSIGECAAFTKTVGESDIYGFAGITGDFAAPHVNEAFMEKSQYGTRVAHGALLVGFMSTASALLATRIIQARDDLTPMSIGYDRVRFTEAVKIGDTITVTYEVKELEPDRNRTRAAVTATNQHGDTVGVAEHIMKWLVNP</sequence>
<reference evidence="2" key="1">
    <citation type="submission" date="2018-05" db="EMBL/GenBank/DDBJ databases">
        <authorList>
            <person name="Lanie J.A."/>
            <person name="Ng W.-L."/>
            <person name="Kazmierczak K.M."/>
            <person name="Andrzejewski T.M."/>
            <person name="Davidsen T.M."/>
            <person name="Wayne K.J."/>
            <person name="Tettelin H."/>
            <person name="Glass J.I."/>
            <person name="Rusch D."/>
            <person name="Podicherti R."/>
            <person name="Tsui H.-C.T."/>
            <person name="Winkler M.E."/>
        </authorList>
    </citation>
    <scope>NUCLEOTIDE SEQUENCE</scope>
</reference>
<evidence type="ECO:0000313" key="2">
    <source>
        <dbReference type="EMBL" id="SVB53048.1"/>
    </source>
</evidence>
<dbReference type="InterPro" id="IPR029069">
    <property type="entry name" value="HotDog_dom_sf"/>
</dbReference>
<dbReference type="InterPro" id="IPR052342">
    <property type="entry name" value="MCH/BMMD"/>
</dbReference>
<dbReference type="Gene3D" id="3.10.129.10">
    <property type="entry name" value="Hotdog Thioesterase"/>
    <property type="match status" value="1"/>
</dbReference>
<accession>A0A382EQT4</accession>
<dbReference type="Pfam" id="PF01575">
    <property type="entry name" value="MaoC_dehydratas"/>
    <property type="match status" value="1"/>
</dbReference>
<dbReference type="AlphaFoldDB" id="A0A382EQT4"/>
<dbReference type="PANTHER" id="PTHR43664:SF1">
    <property type="entry name" value="BETA-METHYLMALYL-COA DEHYDRATASE"/>
    <property type="match status" value="1"/>
</dbReference>